<dbReference type="GeneID" id="28851010"/>
<dbReference type="RefSeq" id="XP_018143853.1">
    <property type="nucleotide sequence ID" value="XM_018287016.1"/>
</dbReference>
<gene>
    <name evidence="4" type="ORF">VFPPC_08284</name>
</gene>
<keyword evidence="2" id="KW-0732">Signal</keyword>
<dbReference type="InterPro" id="IPR012338">
    <property type="entry name" value="Beta-lactam/transpept-like"/>
</dbReference>
<dbReference type="STRING" id="1380566.A0A179FME7"/>
<dbReference type="Gene3D" id="3.40.710.10">
    <property type="entry name" value="DD-peptidase/beta-lactamase superfamily"/>
    <property type="match status" value="1"/>
</dbReference>
<evidence type="ECO:0000256" key="2">
    <source>
        <dbReference type="SAM" id="SignalP"/>
    </source>
</evidence>
<evidence type="ECO:0000256" key="1">
    <source>
        <dbReference type="ARBA" id="ARBA00022801"/>
    </source>
</evidence>
<dbReference type="KEGG" id="pchm:VFPPC_08284"/>
<comment type="caution">
    <text evidence="4">The sequence shown here is derived from an EMBL/GenBank/DDBJ whole genome shotgun (WGS) entry which is preliminary data.</text>
</comment>
<keyword evidence="5" id="KW-1185">Reference proteome</keyword>
<dbReference type="Proteomes" id="UP000078397">
    <property type="component" value="Unassembled WGS sequence"/>
</dbReference>
<reference evidence="4 5" key="1">
    <citation type="journal article" date="2016" name="PLoS Pathog.">
        <title>Biosynthesis of antibiotic leucinostatins in bio-control fungus Purpureocillium lilacinum and their inhibition on phytophthora revealed by genome mining.</title>
        <authorList>
            <person name="Wang G."/>
            <person name="Liu Z."/>
            <person name="Lin R."/>
            <person name="Li E."/>
            <person name="Mao Z."/>
            <person name="Ling J."/>
            <person name="Yang Y."/>
            <person name="Yin W.B."/>
            <person name="Xie B."/>
        </authorList>
    </citation>
    <scope>NUCLEOTIDE SEQUENCE [LARGE SCALE GENOMIC DNA]</scope>
    <source>
        <strain evidence="4">170</strain>
    </source>
</reference>
<organism evidence="4 5">
    <name type="scientific">Pochonia chlamydosporia 170</name>
    <dbReference type="NCBI Taxonomy" id="1380566"/>
    <lineage>
        <taxon>Eukaryota</taxon>
        <taxon>Fungi</taxon>
        <taxon>Dikarya</taxon>
        <taxon>Ascomycota</taxon>
        <taxon>Pezizomycotina</taxon>
        <taxon>Sordariomycetes</taxon>
        <taxon>Hypocreomycetidae</taxon>
        <taxon>Hypocreales</taxon>
        <taxon>Clavicipitaceae</taxon>
        <taxon>Pochonia</taxon>
    </lineage>
</organism>
<dbReference type="InterPro" id="IPR050789">
    <property type="entry name" value="Diverse_Enzym_Activities"/>
</dbReference>
<feature type="chain" id="PRO_5008101843" evidence="2">
    <location>
        <begin position="23"/>
        <end position="440"/>
    </location>
</feature>
<dbReference type="OrthoDB" id="5946976at2759"/>
<dbReference type="InterPro" id="IPR001466">
    <property type="entry name" value="Beta-lactam-related"/>
</dbReference>
<feature type="signal peptide" evidence="2">
    <location>
        <begin position="1"/>
        <end position="22"/>
    </location>
</feature>
<dbReference type="EMBL" id="LSBJ02000004">
    <property type="protein sequence ID" value="OAQ66766.1"/>
    <property type="molecule type" value="Genomic_DNA"/>
</dbReference>
<keyword evidence="1" id="KW-0378">Hydrolase</keyword>
<dbReference type="AlphaFoldDB" id="A0A179FME7"/>
<name>A0A179FME7_METCM</name>
<protein>
    <submittedName>
        <fullName evidence="4">Beta-lactamase</fullName>
    </submittedName>
</protein>
<evidence type="ECO:0000259" key="3">
    <source>
        <dbReference type="Pfam" id="PF00144"/>
    </source>
</evidence>
<feature type="domain" description="Beta-lactamase-related" evidence="3">
    <location>
        <begin position="73"/>
        <end position="418"/>
    </location>
</feature>
<dbReference type="Pfam" id="PF00144">
    <property type="entry name" value="Beta-lactamase"/>
    <property type="match status" value="1"/>
</dbReference>
<evidence type="ECO:0000313" key="5">
    <source>
        <dbReference type="Proteomes" id="UP000078397"/>
    </source>
</evidence>
<proteinExistence type="predicted"/>
<evidence type="ECO:0000313" key="4">
    <source>
        <dbReference type="EMBL" id="OAQ66766.1"/>
    </source>
</evidence>
<dbReference type="PANTHER" id="PTHR43283:SF11">
    <property type="entry name" value="BETA-LACTAMASE-RELATED DOMAIN-CONTAINING PROTEIN"/>
    <property type="match status" value="1"/>
</dbReference>
<dbReference type="PANTHER" id="PTHR43283">
    <property type="entry name" value="BETA-LACTAMASE-RELATED"/>
    <property type="match status" value="1"/>
</dbReference>
<sequence length="440" mass="48348">MYISKSSTLALAMLASAQTSYANSNCDVLKYGTPESVGMLSKPLKQMVTNLTHFTEKRNWTSHSYNQIVPIEPGGTTIIAHKGTIVSHFAFGKRNLWAGVNGTEGTLLPPSKQEAATEDTIYDMASLTKMFTTVAVLRCIDRGQVSLNATVASYVPEFAVNDKGNVTLLQLLTHTSGLNADPVPGLFDPRYPTYESRIKAILGQKLVYKTGTKYLYSDLNFMTLMLVVEKVTGKKLDDNIYEYTSLLGMHSTFFNRGNVEGPKFKYYRKMAAQEFQIAVEGNIPGLPQRPQPVRGTVHDENAWALNGVSGHAGLFSTTGDTARFCQMILNNGTYGGHRILSKKSVDLIFTNFLADLGEDHGVGFELNQFYTAGPMANMLAASHTGFTGTSMVIDRASNTLFVHLSNRVHPSRSWSSNNIVRETLGAWVATALGRRVEFPL</sequence>
<accession>A0A179FME7</accession>
<dbReference type="GO" id="GO:0016787">
    <property type="term" value="F:hydrolase activity"/>
    <property type="evidence" value="ECO:0007669"/>
    <property type="project" value="UniProtKB-KW"/>
</dbReference>
<dbReference type="SUPFAM" id="SSF56601">
    <property type="entry name" value="beta-lactamase/transpeptidase-like"/>
    <property type="match status" value="1"/>
</dbReference>